<dbReference type="Proteomes" id="UP000184501">
    <property type="component" value="Unassembled WGS sequence"/>
</dbReference>
<proteinExistence type="predicted"/>
<organism evidence="2 3">
    <name type="scientific">Streptoalloteichus hindustanus</name>
    <dbReference type="NCBI Taxonomy" id="2017"/>
    <lineage>
        <taxon>Bacteria</taxon>
        <taxon>Bacillati</taxon>
        <taxon>Actinomycetota</taxon>
        <taxon>Actinomycetes</taxon>
        <taxon>Pseudonocardiales</taxon>
        <taxon>Pseudonocardiaceae</taxon>
        <taxon>Streptoalloteichus</taxon>
    </lineage>
</organism>
<keyword evidence="3" id="KW-1185">Reference proteome</keyword>
<evidence type="ECO:0000313" key="3">
    <source>
        <dbReference type="Proteomes" id="UP000184501"/>
    </source>
</evidence>
<accession>A0A1M5D3E8</accession>
<feature type="region of interest" description="Disordered" evidence="1">
    <location>
        <begin position="1"/>
        <end position="24"/>
    </location>
</feature>
<name>A0A1M5D3E8_STRHI</name>
<sequence length="37" mass="3788">MGGAVVGPAPGPLGGADAGQDMDEWTRCPRREHGILI</sequence>
<evidence type="ECO:0000256" key="1">
    <source>
        <dbReference type="SAM" id="MobiDB-lite"/>
    </source>
</evidence>
<dbReference type="AlphaFoldDB" id="A0A1M5D3E8"/>
<dbReference type="STRING" id="2017.SAMN05444320_104279"/>
<dbReference type="EMBL" id="FQVN01000004">
    <property type="protein sequence ID" value="SHF61380.1"/>
    <property type="molecule type" value="Genomic_DNA"/>
</dbReference>
<gene>
    <name evidence="2" type="ORF">SAMN05444320_104279</name>
</gene>
<reference evidence="2 3" key="1">
    <citation type="submission" date="2016-11" db="EMBL/GenBank/DDBJ databases">
        <authorList>
            <person name="Jaros S."/>
            <person name="Januszkiewicz K."/>
            <person name="Wedrychowicz H."/>
        </authorList>
    </citation>
    <scope>NUCLEOTIDE SEQUENCE [LARGE SCALE GENOMIC DNA]</scope>
    <source>
        <strain evidence="2 3">DSM 44523</strain>
    </source>
</reference>
<evidence type="ECO:0000313" key="2">
    <source>
        <dbReference type="EMBL" id="SHF61380.1"/>
    </source>
</evidence>
<protein>
    <submittedName>
        <fullName evidence="2">Uncharacterized protein</fullName>
    </submittedName>
</protein>